<evidence type="ECO:0000313" key="1">
    <source>
        <dbReference type="EMBL" id="KAJ9061748.1"/>
    </source>
</evidence>
<keyword evidence="2" id="KW-1185">Reference proteome</keyword>
<reference evidence="1" key="1">
    <citation type="submission" date="2022-04" db="EMBL/GenBank/DDBJ databases">
        <title>Genome of the entomopathogenic fungus Entomophthora muscae.</title>
        <authorList>
            <person name="Elya C."/>
            <person name="Lovett B.R."/>
            <person name="Lee E."/>
            <person name="Macias A.M."/>
            <person name="Hajek A.E."/>
            <person name="De Bivort B.L."/>
            <person name="Kasson M.T."/>
            <person name="De Fine Licht H.H."/>
            <person name="Stajich J.E."/>
        </authorList>
    </citation>
    <scope>NUCLEOTIDE SEQUENCE</scope>
    <source>
        <strain evidence="1">Berkeley</strain>
    </source>
</reference>
<proteinExistence type="predicted"/>
<gene>
    <name evidence="1" type="ORF">DSO57_1017677</name>
</gene>
<name>A0ACC2SHC9_9FUNG</name>
<accession>A0ACC2SHC9</accession>
<dbReference type="EMBL" id="QTSX02005045">
    <property type="protein sequence ID" value="KAJ9061748.1"/>
    <property type="molecule type" value="Genomic_DNA"/>
</dbReference>
<comment type="caution">
    <text evidence="1">The sequence shown here is derived from an EMBL/GenBank/DDBJ whole genome shotgun (WGS) entry which is preliminary data.</text>
</comment>
<dbReference type="Proteomes" id="UP001165960">
    <property type="component" value="Unassembled WGS sequence"/>
</dbReference>
<evidence type="ECO:0000313" key="2">
    <source>
        <dbReference type="Proteomes" id="UP001165960"/>
    </source>
</evidence>
<protein>
    <submittedName>
        <fullName evidence="1">Uncharacterized protein</fullName>
    </submittedName>
</protein>
<organism evidence="1 2">
    <name type="scientific">Entomophthora muscae</name>
    <dbReference type="NCBI Taxonomy" id="34485"/>
    <lineage>
        <taxon>Eukaryota</taxon>
        <taxon>Fungi</taxon>
        <taxon>Fungi incertae sedis</taxon>
        <taxon>Zoopagomycota</taxon>
        <taxon>Entomophthoromycotina</taxon>
        <taxon>Entomophthoromycetes</taxon>
        <taxon>Entomophthorales</taxon>
        <taxon>Entomophthoraceae</taxon>
        <taxon>Entomophthora</taxon>
    </lineage>
</organism>
<sequence length="94" mass="10719">MLVMSYGQPKVANQVFVNYFRSFGFPYMRIINEDDWITQSLAGSNLAHTNKEIYFQDGTALQCRKHDSECSLPLTFSYQQHLKVGDRSVGSMGC</sequence>